<accession>A0A1H0TRA7</accession>
<dbReference type="EMBL" id="MSTQ01000028">
    <property type="protein sequence ID" value="OLT99069.1"/>
    <property type="molecule type" value="Genomic_DNA"/>
</dbReference>
<dbReference type="Proteomes" id="UP000186756">
    <property type="component" value="Unassembled WGS sequence"/>
</dbReference>
<sequence>MRDDFINNQVVSLARVYLTKTEHYQLDCFIGQYIQTRNLRSIPNINEILSSTLESYPGKPPVMVNELNAWIDKTLGFRAAHPDFLNTLENSR</sequence>
<keyword evidence="4" id="KW-1185">Reference proteome</keyword>
<evidence type="ECO:0000313" key="1">
    <source>
        <dbReference type="EMBL" id="KAB0480261.1"/>
    </source>
</evidence>
<evidence type="ECO:0000313" key="3">
    <source>
        <dbReference type="EMBL" id="SDP56391.1"/>
    </source>
</evidence>
<organism evidence="3 5">
    <name type="scientific">Pseudomonas reinekei</name>
    <dbReference type="NCBI Taxonomy" id="395598"/>
    <lineage>
        <taxon>Bacteria</taxon>
        <taxon>Pseudomonadati</taxon>
        <taxon>Pseudomonadota</taxon>
        <taxon>Gammaproteobacteria</taxon>
        <taxon>Pseudomonadales</taxon>
        <taxon>Pseudomonadaceae</taxon>
        <taxon>Pseudomonas</taxon>
    </lineage>
</organism>
<evidence type="ECO:0000313" key="4">
    <source>
        <dbReference type="Proteomes" id="UP000186756"/>
    </source>
</evidence>
<dbReference type="Proteomes" id="UP000460142">
    <property type="component" value="Unassembled WGS sequence"/>
</dbReference>
<reference evidence="4" key="3">
    <citation type="submission" date="2017-01" db="EMBL/GenBank/DDBJ databases">
        <authorList>
            <person name="Poblete-Castro I."/>
        </authorList>
    </citation>
    <scope>NUCLEOTIDE SEQUENCE [LARGE SCALE GENOMIC DNA]</scope>
    <source>
        <strain evidence="4">DSM 18361 / CCUG 53116 / MT1</strain>
    </source>
</reference>
<proteinExistence type="predicted"/>
<reference evidence="2" key="2">
    <citation type="submission" date="2017-01" db="EMBL/GenBank/DDBJ databases">
        <authorList>
            <person name="Mah S.A."/>
            <person name="Swanson W.J."/>
            <person name="Moy G.W."/>
            <person name="Vacquier V.D."/>
        </authorList>
    </citation>
    <scope>NUCLEOTIDE SEQUENCE [LARGE SCALE GENOMIC DNA]</scope>
    <source>
        <strain evidence="2">MT1</strain>
    </source>
</reference>
<evidence type="ECO:0000313" key="2">
    <source>
        <dbReference type="EMBL" id="OLT99069.1"/>
    </source>
</evidence>
<protein>
    <submittedName>
        <fullName evidence="3">Uncharacterized protein</fullName>
    </submittedName>
</protein>
<dbReference type="EMBL" id="VZPS01000031">
    <property type="protein sequence ID" value="KAB0480261.1"/>
    <property type="molecule type" value="Genomic_DNA"/>
</dbReference>
<dbReference type="EMBL" id="LT629709">
    <property type="protein sequence ID" value="SDP56391.1"/>
    <property type="molecule type" value="Genomic_DNA"/>
</dbReference>
<dbReference type="Proteomes" id="UP000198549">
    <property type="component" value="Chromosome I"/>
</dbReference>
<evidence type="ECO:0000313" key="5">
    <source>
        <dbReference type="Proteomes" id="UP000198549"/>
    </source>
</evidence>
<reference evidence="1 6" key="4">
    <citation type="submission" date="2019-09" db="EMBL/GenBank/DDBJ databases">
        <title>Draft genome sequences of 48 bacterial type strains from the CCUG.</title>
        <authorList>
            <person name="Tunovic T."/>
            <person name="Pineiro-Iglesias B."/>
            <person name="Unosson C."/>
            <person name="Inganas E."/>
            <person name="Ohlen M."/>
            <person name="Cardew S."/>
            <person name="Jensie-Markopoulos S."/>
            <person name="Salva-Serra F."/>
            <person name="Jaen-Luchoro D."/>
            <person name="Karlsson R."/>
            <person name="Svensson-Stadler L."/>
            <person name="Chun J."/>
            <person name="Moore E."/>
        </authorList>
    </citation>
    <scope>NUCLEOTIDE SEQUENCE [LARGE SCALE GENOMIC DNA]</scope>
    <source>
        <strain evidence="1 6">CCUG 53116</strain>
    </source>
</reference>
<dbReference type="AlphaFoldDB" id="A0A1H0TRA7"/>
<dbReference type="OrthoDB" id="6959735at2"/>
<reference evidence="3 5" key="1">
    <citation type="submission" date="2016-10" db="EMBL/GenBank/DDBJ databases">
        <authorList>
            <person name="de Groot N.N."/>
        </authorList>
    </citation>
    <scope>NUCLEOTIDE SEQUENCE [LARGE SCALE GENOMIC DNA]</scope>
    <source>
        <strain evidence="3 5">BS3776</strain>
    </source>
</reference>
<name>A0A1H0TRA7_PSERE</name>
<dbReference type="RefSeq" id="WP_075949409.1">
    <property type="nucleotide sequence ID" value="NZ_LT629709.1"/>
</dbReference>
<evidence type="ECO:0000313" key="6">
    <source>
        <dbReference type="Proteomes" id="UP000460142"/>
    </source>
</evidence>
<gene>
    <name evidence="2" type="ORF">BVK86_27645</name>
    <name evidence="1" type="ORF">F7R15_28405</name>
    <name evidence="3" type="ORF">SAMN04490202_4883</name>
</gene>